<reference evidence="1 2" key="1">
    <citation type="journal article" date="2016" name="Nat. Commun.">
        <title>Thousands of microbial genomes shed light on interconnected biogeochemical processes in an aquifer system.</title>
        <authorList>
            <person name="Anantharaman K."/>
            <person name="Brown C.T."/>
            <person name="Hug L.A."/>
            <person name="Sharon I."/>
            <person name="Castelle C.J."/>
            <person name="Probst A.J."/>
            <person name="Thomas B.C."/>
            <person name="Singh A."/>
            <person name="Wilkins M.J."/>
            <person name="Karaoz U."/>
            <person name="Brodie E.L."/>
            <person name="Williams K.H."/>
            <person name="Hubbard S.S."/>
            <person name="Banfield J.F."/>
        </authorList>
    </citation>
    <scope>NUCLEOTIDE SEQUENCE [LARGE SCALE GENOMIC DNA]</scope>
</reference>
<protein>
    <submittedName>
        <fullName evidence="1">Uncharacterized protein</fullName>
    </submittedName>
</protein>
<evidence type="ECO:0000313" key="1">
    <source>
        <dbReference type="EMBL" id="OGG97021.1"/>
    </source>
</evidence>
<dbReference type="EMBL" id="MFNE01000006">
    <property type="protein sequence ID" value="OGG97021.1"/>
    <property type="molecule type" value="Genomic_DNA"/>
</dbReference>
<comment type="caution">
    <text evidence="1">The sequence shown here is derived from an EMBL/GenBank/DDBJ whole genome shotgun (WGS) entry which is preliminary data.</text>
</comment>
<gene>
    <name evidence="1" type="ORF">A2527_02890</name>
</gene>
<proteinExistence type="predicted"/>
<name>A0A1F6GFZ6_9PROT</name>
<accession>A0A1F6GFZ6</accession>
<dbReference type="AlphaFoldDB" id="A0A1F6GFZ6"/>
<organism evidence="1 2">
    <name type="scientific">Candidatus Lambdaproteobacteria bacterium RIFOXYD2_FULL_50_16</name>
    <dbReference type="NCBI Taxonomy" id="1817772"/>
    <lineage>
        <taxon>Bacteria</taxon>
        <taxon>Pseudomonadati</taxon>
        <taxon>Pseudomonadota</taxon>
        <taxon>Candidatus Lambdaproteobacteria</taxon>
    </lineage>
</organism>
<dbReference type="Proteomes" id="UP000178449">
    <property type="component" value="Unassembled WGS sequence"/>
</dbReference>
<evidence type="ECO:0000313" key="2">
    <source>
        <dbReference type="Proteomes" id="UP000178449"/>
    </source>
</evidence>
<sequence length="124" mass="14080">MGWRKLGRGSNRWGELVGKLVCTEGLDPVLSLPEAVREKIGKTDGETVEVWLQPKNKRAFAENQNQMEASPMSPLLELKLILGLDRLAQSVWETLGFLIPRDYARWFFEALDSESRAHRVGETI</sequence>